<proteinExistence type="predicted"/>
<dbReference type="EMBL" id="VBQZ03000072">
    <property type="protein sequence ID" value="MXQ91621.1"/>
    <property type="molecule type" value="Genomic_DNA"/>
</dbReference>
<keyword evidence="3" id="KW-1185">Reference proteome</keyword>
<dbReference type="Proteomes" id="UP000322234">
    <property type="component" value="Unassembled WGS sequence"/>
</dbReference>
<gene>
    <name evidence="2" type="ORF">E5288_WYG001738</name>
</gene>
<evidence type="ECO:0000313" key="3">
    <source>
        <dbReference type="Proteomes" id="UP000322234"/>
    </source>
</evidence>
<dbReference type="AlphaFoldDB" id="A0A6B0RRF1"/>
<accession>A0A6B0RRF1</accession>
<evidence type="ECO:0000256" key="1">
    <source>
        <dbReference type="SAM" id="MobiDB-lite"/>
    </source>
</evidence>
<protein>
    <submittedName>
        <fullName evidence="2">Uncharacterized protein</fullName>
    </submittedName>
</protein>
<feature type="region of interest" description="Disordered" evidence="1">
    <location>
        <begin position="105"/>
        <end position="156"/>
    </location>
</feature>
<comment type="caution">
    <text evidence="2">The sequence shown here is derived from an EMBL/GenBank/DDBJ whole genome shotgun (WGS) entry which is preliminary data.</text>
</comment>
<evidence type="ECO:0000313" key="2">
    <source>
        <dbReference type="EMBL" id="MXQ91621.1"/>
    </source>
</evidence>
<organism evidence="2 3">
    <name type="scientific">Bos mutus</name>
    <name type="common">wild yak</name>
    <dbReference type="NCBI Taxonomy" id="72004"/>
    <lineage>
        <taxon>Eukaryota</taxon>
        <taxon>Metazoa</taxon>
        <taxon>Chordata</taxon>
        <taxon>Craniata</taxon>
        <taxon>Vertebrata</taxon>
        <taxon>Euteleostomi</taxon>
        <taxon>Mammalia</taxon>
        <taxon>Eutheria</taxon>
        <taxon>Laurasiatheria</taxon>
        <taxon>Artiodactyla</taxon>
        <taxon>Ruminantia</taxon>
        <taxon>Pecora</taxon>
        <taxon>Bovidae</taxon>
        <taxon>Bovinae</taxon>
        <taxon>Bos</taxon>
    </lineage>
</organism>
<reference evidence="2" key="1">
    <citation type="submission" date="2019-10" db="EMBL/GenBank/DDBJ databases">
        <title>The sequence and de novo assembly of the wild yak genome.</title>
        <authorList>
            <person name="Liu Y."/>
        </authorList>
    </citation>
    <scope>NUCLEOTIDE SEQUENCE [LARGE SCALE GENOMIC DNA]</scope>
    <source>
        <strain evidence="2">WY2019</strain>
    </source>
</reference>
<sequence length="156" mass="17292">MGPGVPQMKQRASSLNKCRLDPGPVTDTTCPIWTDLREPCKPAPGIGRNVQGVWTPCGAYQERTWVCDSSVLGSDEFSCFMEIFLSKKPQVSERERSASALNIWKEPHVQPANHDVKQPERLSLASSKKRTSSWTILSEGEQTAREELGTSPLLHA</sequence>
<name>A0A6B0RRF1_9CETA</name>